<evidence type="ECO:0000256" key="3">
    <source>
        <dbReference type="ARBA" id="ARBA00022679"/>
    </source>
</evidence>
<keyword evidence="8" id="KW-1185">Reference proteome</keyword>
<dbReference type="PANTHER" id="PTHR21461">
    <property type="entry name" value="GLYCOSYLTRANSFERASE FAMILY 92 PROTEIN"/>
    <property type="match status" value="1"/>
</dbReference>
<dbReference type="PANTHER" id="PTHR21461:SF69">
    <property type="entry name" value="GLYCOSYLTRANSFERASE FAMILY 92 PROTEIN"/>
    <property type="match status" value="1"/>
</dbReference>
<protein>
    <submittedName>
        <fullName evidence="7">Glycosyltransferase family 92 protein</fullName>
        <ecNumber evidence="7">2.4.-.-</ecNumber>
    </submittedName>
</protein>
<evidence type="ECO:0000256" key="4">
    <source>
        <dbReference type="ARBA" id="ARBA00022692"/>
    </source>
</evidence>
<evidence type="ECO:0000256" key="6">
    <source>
        <dbReference type="ARBA" id="ARBA00023136"/>
    </source>
</evidence>
<dbReference type="InterPro" id="IPR008166">
    <property type="entry name" value="Glyco_transf_92"/>
</dbReference>
<dbReference type="EMBL" id="JBHMQU010000023">
    <property type="protein sequence ID" value="MFC0811691.1"/>
    <property type="molecule type" value="Genomic_DNA"/>
</dbReference>
<proteinExistence type="predicted"/>
<organism evidence="7 8">
    <name type="scientific">Paracoccus panacisoli</name>
    <dbReference type="NCBI Taxonomy" id="1510163"/>
    <lineage>
        <taxon>Bacteria</taxon>
        <taxon>Pseudomonadati</taxon>
        <taxon>Pseudomonadota</taxon>
        <taxon>Alphaproteobacteria</taxon>
        <taxon>Rhodobacterales</taxon>
        <taxon>Paracoccaceae</taxon>
        <taxon>Paracoccus</taxon>
    </lineage>
</organism>
<keyword evidence="5" id="KW-1133">Transmembrane helix</keyword>
<evidence type="ECO:0000313" key="8">
    <source>
        <dbReference type="Proteomes" id="UP001589920"/>
    </source>
</evidence>
<reference evidence="7 8" key="1">
    <citation type="submission" date="2024-09" db="EMBL/GenBank/DDBJ databases">
        <authorList>
            <person name="Sun Q."/>
            <person name="Mori K."/>
        </authorList>
    </citation>
    <scope>NUCLEOTIDE SEQUENCE [LARGE SCALE GENOMIC DNA]</scope>
    <source>
        <strain evidence="7 8">KCTC 42086</strain>
    </source>
</reference>
<dbReference type="GO" id="GO:0016757">
    <property type="term" value="F:glycosyltransferase activity"/>
    <property type="evidence" value="ECO:0007669"/>
    <property type="project" value="UniProtKB-KW"/>
</dbReference>
<evidence type="ECO:0000256" key="2">
    <source>
        <dbReference type="ARBA" id="ARBA00022676"/>
    </source>
</evidence>
<evidence type="ECO:0000313" key="7">
    <source>
        <dbReference type="EMBL" id="MFC0811691.1"/>
    </source>
</evidence>
<dbReference type="SUPFAM" id="SSF53448">
    <property type="entry name" value="Nucleotide-diphospho-sugar transferases"/>
    <property type="match status" value="1"/>
</dbReference>
<comment type="subcellular location">
    <subcellularLocation>
        <location evidence="1">Membrane</location>
        <topology evidence="1">Single-pass membrane protein</topology>
    </subcellularLocation>
</comment>
<keyword evidence="3 7" id="KW-0808">Transferase</keyword>
<gene>
    <name evidence="7" type="ORF">ACFHYO_06120</name>
</gene>
<dbReference type="Pfam" id="PF01697">
    <property type="entry name" value="Glyco_transf_92"/>
    <property type="match status" value="1"/>
</dbReference>
<keyword evidence="2 7" id="KW-0328">Glycosyltransferase</keyword>
<dbReference type="EC" id="2.4.-.-" evidence="7"/>
<evidence type="ECO:0000256" key="5">
    <source>
        <dbReference type="ARBA" id="ARBA00022989"/>
    </source>
</evidence>
<evidence type="ECO:0000256" key="1">
    <source>
        <dbReference type="ARBA" id="ARBA00004167"/>
    </source>
</evidence>
<keyword evidence="4" id="KW-0812">Transmembrane</keyword>
<dbReference type="Proteomes" id="UP001589920">
    <property type="component" value="Unassembled WGS sequence"/>
</dbReference>
<accession>A0ABV6T354</accession>
<comment type="caution">
    <text evidence="7">The sequence shown here is derived from an EMBL/GenBank/DDBJ whole genome shotgun (WGS) entry which is preliminary data.</text>
</comment>
<name>A0ABV6T354_9RHOB</name>
<sequence>MVRRRHGAGGRMKLPDLGVAMAAITKNEGPFIAEWVAYHYLLGVEHFIIYDNGSTDATVEVLAPFVNAGIVTLVHWPLFPGQIDAYQHAVATFGPRCDWMGFLDIDEFVSLPRGMTLPAFLAGLPAEAEEVVLFWRMFGHSGHRARPAGLVTANFVECDPNLWQIAKCFVRPARVRTMFVHHAETIDRRSVDEKGRPIPQVWMHERGAVTGEVAVVNHYFTRSYDDYAAKIARGQADGRSEKKLEPFEKWQFDHTDTQAAEHAPAVQALLELVGRRGAAPTRYGCQSRMGVVGSTRSFMTASQAAVKKMAKVVEAAGHPVRQQHSLFGTALVLADSAANLPDTGLEPLFHDMPRRAELDLPAEAPAPAEGGPLDPARLVGSVWIAVEFEVQAPGHVDVLLTGDRRDATRLTQRRRQPLPHAGRVLALLVVNDEPVVPRALRLQPLDPEAVRVRALRVFGCD</sequence>
<keyword evidence="6" id="KW-0472">Membrane</keyword>
<dbReference type="RefSeq" id="WP_394319080.1">
    <property type="nucleotide sequence ID" value="NZ_JBHMQU010000023.1"/>
</dbReference>
<dbReference type="InterPro" id="IPR029044">
    <property type="entry name" value="Nucleotide-diphossugar_trans"/>
</dbReference>